<keyword evidence="6" id="KW-0732">Signal</keyword>
<feature type="transmembrane region" description="Helical" evidence="5">
    <location>
        <begin position="1002"/>
        <end position="1023"/>
    </location>
</feature>
<name>A0A482VXF0_ASBVE</name>
<evidence type="ECO:0000259" key="7">
    <source>
        <dbReference type="PROSITE" id="PS50261"/>
    </source>
</evidence>
<dbReference type="PROSITE" id="PS50261">
    <property type="entry name" value="G_PROTEIN_RECEP_F2_4"/>
    <property type="match status" value="1"/>
</dbReference>
<feature type="transmembrane region" description="Helical" evidence="5">
    <location>
        <begin position="818"/>
        <end position="837"/>
    </location>
</feature>
<feature type="transmembrane region" description="Helical" evidence="5">
    <location>
        <begin position="879"/>
        <end position="910"/>
    </location>
</feature>
<sequence>MAMVMAKRIQLIVSITLTLTHQQIIPQTTNTWDDEHCPSDFTLFQNKCYVLNATTCPYHKPLPFSEIQDIAHNTSGCKLNITKNEEYDYYQWQEIEGNYGKLLQESVNGSLENVAVDYADGETFVTVNSSDDSYSYICAYEASDGNTSTSYCQLFDKICTNNTGRPSQNCHCRNKTSAHFCELWCEDEDKKFNETVCSECERILHDYKVPSMALSFDHYRSIIFISIKSYLKLLPLSDETLVYCFTDANYSRHDVTYRYNFSTIETYNDTYMNIYYYFEPQERYIGHYWCEAFEIQSGTIKTISSDRVIAEKLGKNNTESITMNFTMYNDTGSSYPLHIHEDIAESIRNVLNATDVIESVRFLHLYPKNYTSNASTIAYRLYLAPTNLTMSEIKELIGNTVEMGMGDNATVTLSPSYCLPETTETDNLTLTWDKTLLGVTTTPRELCLQSDRQPVTRTCLGEYLFGTYWSEVRGSCVNNSGELYGSNVTIPLHDLVWSEYHPEGKIRRLRTLVEGAREPIAADAHFMAQVFENLTLSSGNCSLDDLIDIANRFMDWDAAILKGAQLLLNSTDKIVYSIDRALGNYNCSLNDPTMNHSFFHIKTKNINVQVSKFADYNVTGAAFYASDGGLEIQYLTEKDNIKNLNLDNLELAAFVTTTQMSQIRKLNYSEARLSIVHFRNAAFFNQNEDVTVTGPSVGFYVDGFEEPFMYDAVTILIKPNRRYRATIKCASWNYGMDKLRYNHRGQWAVETKAKTLEDLYLCTFWHMSVYSILVGLEGDLALSIITIIGCVLSTLGGGGVITTSVVYQNWRENSGTKILINFVITMIFQNIVLAASGSVDSFKEEAACIFVGALLHYCVGAQFTWMLVVGYLQYQRYVTVFFTVGSGFVIKASVVAWTLPLVPVLTLLIIKKESYAQPAYCYPAGPPLYFGVFLPVSLILTVNIFVFALILWNICGKKITAGHVRDGLSLLHLRLMILLFFLLGLYWILGISARFLQSIALDYFFCIAAALQGLVIFLYFIVFNKMTRNFWMRQLRRSEMITSMQIWLQQRKKIGNIRLDRTKTRHKKLEMYRILNHRKMKD</sequence>
<feature type="domain" description="G-protein coupled receptors family 2 profile 2" evidence="7">
    <location>
        <begin position="782"/>
        <end position="1024"/>
    </location>
</feature>
<gene>
    <name evidence="8" type="ORF">BDFB_007141</name>
</gene>
<dbReference type="GO" id="GO:0016020">
    <property type="term" value="C:membrane"/>
    <property type="evidence" value="ECO:0007669"/>
    <property type="project" value="UniProtKB-SubCell"/>
</dbReference>
<dbReference type="PANTHER" id="PTHR47767:SF1">
    <property type="entry name" value="ADHESION G PROTEIN-COUPLED RECEPTOR G7"/>
    <property type="match status" value="1"/>
</dbReference>
<proteinExistence type="predicted"/>
<dbReference type="OrthoDB" id="10037534at2759"/>
<evidence type="ECO:0000256" key="6">
    <source>
        <dbReference type="SAM" id="SignalP"/>
    </source>
</evidence>
<evidence type="ECO:0000256" key="2">
    <source>
        <dbReference type="ARBA" id="ARBA00022692"/>
    </source>
</evidence>
<feature type="transmembrane region" description="Helical" evidence="5">
    <location>
        <begin position="780"/>
        <end position="806"/>
    </location>
</feature>
<dbReference type="GO" id="GO:0004930">
    <property type="term" value="F:G protein-coupled receptor activity"/>
    <property type="evidence" value="ECO:0007669"/>
    <property type="project" value="InterPro"/>
</dbReference>
<dbReference type="AlphaFoldDB" id="A0A482VXF0"/>
<dbReference type="GO" id="GO:0007166">
    <property type="term" value="P:cell surface receptor signaling pathway"/>
    <property type="evidence" value="ECO:0007669"/>
    <property type="project" value="InterPro"/>
</dbReference>
<evidence type="ECO:0000256" key="5">
    <source>
        <dbReference type="SAM" id="Phobius"/>
    </source>
</evidence>
<dbReference type="EMBL" id="QDEB01052617">
    <property type="protein sequence ID" value="RZC37454.1"/>
    <property type="molecule type" value="Genomic_DNA"/>
</dbReference>
<feature type="transmembrane region" description="Helical" evidence="5">
    <location>
        <begin position="975"/>
        <end position="996"/>
    </location>
</feature>
<dbReference type="PANTHER" id="PTHR47767">
    <property type="entry name" value="ADHESION G PROTEIN-COUPLED RECEPTOR G7"/>
    <property type="match status" value="1"/>
</dbReference>
<dbReference type="Gene3D" id="1.20.1070.10">
    <property type="entry name" value="Rhodopsin 7-helix transmembrane proteins"/>
    <property type="match status" value="1"/>
</dbReference>
<dbReference type="STRING" id="1661398.A0A482VXF0"/>
<evidence type="ECO:0000256" key="3">
    <source>
        <dbReference type="ARBA" id="ARBA00022989"/>
    </source>
</evidence>
<keyword evidence="2 5" id="KW-0812">Transmembrane</keyword>
<evidence type="ECO:0000313" key="9">
    <source>
        <dbReference type="Proteomes" id="UP000292052"/>
    </source>
</evidence>
<reference evidence="8 9" key="1">
    <citation type="submission" date="2017-03" db="EMBL/GenBank/DDBJ databases">
        <title>Genome of the blue death feigning beetle - Asbolus verrucosus.</title>
        <authorList>
            <person name="Rider S.D."/>
        </authorList>
    </citation>
    <scope>NUCLEOTIDE SEQUENCE [LARGE SCALE GENOMIC DNA]</scope>
    <source>
        <strain evidence="8">Butters</strain>
        <tissue evidence="8">Head and leg muscle</tissue>
    </source>
</reference>
<feature type="signal peptide" evidence="6">
    <location>
        <begin position="1"/>
        <end position="22"/>
    </location>
</feature>
<feature type="transmembrane region" description="Helical" evidence="5">
    <location>
        <begin position="930"/>
        <end position="954"/>
    </location>
</feature>
<comment type="subcellular location">
    <subcellularLocation>
        <location evidence="1">Membrane</location>
        <topology evidence="1">Multi-pass membrane protein</topology>
    </subcellularLocation>
</comment>
<feature type="chain" id="PRO_5019754300" evidence="6">
    <location>
        <begin position="23"/>
        <end position="1082"/>
    </location>
</feature>
<dbReference type="Pfam" id="PF00002">
    <property type="entry name" value="7tm_2"/>
    <property type="match status" value="1"/>
</dbReference>
<dbReference type="CDD" id="cd15040">
    <property type="entry name" value="7tmB2_Adhesion"/>
    <property type="match status" value="1"/>
</dbReference>
<evidence type="ECO:0000313" key="8">
    <source>
        <dbReference type="EMBL" id="RZC37454.1"/>
    </source>
</evidence>
<comment type="caution">
    <text evidence="8">The sequence shown here is derived from an EMBL/GenBank/DDBJ whole genome shotgun (WGS) entry which is preliminary data.</text>
</comment>
<keyword evidence="4 5" id="KW-0472">Membrane</keyword>
<dbReference type="InterPro" id="IPR017981">
    <property type="entry name" value="GPCR_2-like_7TM"/>
</dbReference>
<keyword evidence="3 5" id="KW-1133">Transmembrane helix</keyword>
<organism evidence="8 9">
    <name type="scientific">Asbolus verrucosus</name>
    <name type="common">Desert ironclad beetle</name>
    <dbReference type="NCBI Taxonomy" id="1661398"/>
    <lineage>
        <taxon>Eukaryota</taxon>
        <taxon>Metazoa</taxon>
        <taxon>Ecdysozoa</taxon>
        <taxon>Arthropoda</taxon>
        <taxon>Hexapoda</taxon>
        <taxon>Insecta</taxon>
        <taxon>Pterygota</taxon>
        <taxon>Neoptera</taxon>
        <taxon>Endopterygota</taxon>
        <taxon>Coleoptera</taxon>
        <taxon>Polyphaga</taxon>
        <taxon>Cucujiformia</taxon>
        <taxon>Tenebrionidae</taxon>
        <taxon>Pimeliinae</taxon>
        <taxon>Asbolus</taxon>
    </lineage>
</organism>
<evidence type="ECO:0000256" key="1">
    <source>
        <dbReference type="ARBA" id="ARBA00004141"/>
    </source>
</evidence>
<dbReference type="InterPro" id="IPR000832">
    <property type="entry name" value="GPCR_2_secretin-like"/>
</dbReference>
<protein>
    <submittedName>
        <fullName evidence="8">7tm 2 domain containing protein</fullName>
    </submittedName>
</protein>
<accession>A0A482VXF0</accession>
<dbReference type="InterPro" id="IPR053066">
    <property type="entry name" value="ADGR_G7"/>
</dbReference>
<dbReference type="Proteomes" id="UP000292052">
    <property type="component" value="Unassembled WGS sequence"/>
</dbReference>
<feature type="transmembrane region" description="Helical" evidence="5">
    <location>
        <begin position="849"/>
        <end position="872"/>
    </location>
</feature>
<keyword evidence="9" id="KW-1185">Reference proteome</keyword>
<evidence type="ECO:0000256" key="4">
    <source>
        <dbReference type="ARBA" id="ARBA00023136"/>
    </source>
</evidence>